<dbReference type="InterPro" id="IPR001387">
    <property type="entry name" value="Cro/C1-type_HTH"/>
</dbReference>
<sequence>MIKFKLDRVLFENGNMKVPKLQEISGVNKNTLYAIYNGSITRIDVSVIDRICAALNCQPGDLLEYIPDEEGEGNNAKA</sequence>
<comment type="caution">
    <text evidence="2">The sequence shown here is derived from an EMBL/GenBank/DDBJ whole genome shotgun (WGS) entry which is preliminary data.</text>
</comment>
<dbReference type="PANTHER" id="PTHR37301">
    <property type="entry name" value="DNA-BINDING PROTEIN-RELATED"/>
    <property type="match status" value="1"/>
</dbReference>
<dbReference type="AlphaFoldDB" id="A0A5S4ZSP9"/>
<evidence type="ECO:0000313" key="3">
    <source>
        <dbReference type="Proteomes" id="UP000323166"/>
    </source>
</evidence>
<dbReference type="Pfam" id="PF13443">
    <property type="entry name" value="HTH_26"/>
    <property type="match status" value="1"/>
</dbReference>
<keyword evidence="3" id="KW-1185">Reference proteome</keyword>
<dbReference type="PANTHER" id="PTHR37301:SF1">
    <property type="entry name" value="DNA-BINDING PROTEIN"/>
    <property type="match status" value="1"/>
</dbReference>
<proteinExistence type="predicted"/>
<dbReference type="GO" id="GO:0003677">
    <property type="term" value="F:DNA binding"/>
    <property type="evidence" value="ECO:0007669"/>
    <property type="project" value="InterPro"/>
</dbReference>
<dbReference type="SUPFAM" id="SSF47413">
    <property type="entry name" value="lambda repressor-like DNA-binding domains"/>
    <property type="match status" value="1"/>
</dbReference>
<dbReference type="Gene3D" id="1.10.260.40">
    <property type="entry name" value="lambda repressor-like DNA-binding domains"/>
    <property type="match status" value="1"/>
</dbReference>
<dbReference type="InterPro" id="IPR010982">
    <property type="entry name" value="Lambda_DNA-bd_dom_sf"/>
</dbReference>
<feature type="domain" description="HTH cro/C1-type" evidence="1">
    <location>
        <begin position="23"/>
        <end position="62"/>
    </location>
</feature>
<evidence type="ECO:0000313" key="2">
    <source>
        <dbReference type="EMBL" id="TYO95908.1"/>
    </source>
</evidence>
<protein>
    <submittedName>
        <fullName evidence="2">Putative transcriptional regulator</fullName>
    </submittedName>
</protein>
<dbReference type="PROSITE" id="PS50943">
    <property type="entry name" value="HTH_CROC1"/>
    <property type="match status" value="1"/>
</dbReference>
<reference evidence="2 3" key="1">
    <citation type="submission" date="2019-07" db="EMBL/GenBank/DDBJ databases">
        <title>Genomic Encyclopedia of Type Strains, Phase I: the one thousand microbial genomes (KMG-I) project.</title>
        <authorList>
            <person name="Kyrpides N."/>
        </authorList>
    </citation>
    <scope>NUCLEOTIDE SEQUENCE [LARGE SCALE GENOMIC DNA]</scope>
    <source>
        <strain evidence="2 3">DSM 6562</strain>
    </source>
</reference>
<organism evidence="2 3">
    <name type="scientific">Desulfallas thermosapovorans DSM 6562</name>
    <dbReference type="NCBI Taxonomy" id="1121431"/>
    <lineage>
        <taxon>Bacteria</taxon>
        <taxon>Bacillati</taxon>
        <taxon>Bacillota</taxon>
        <taxon>Clostridia</taxon>
        <taxon>Eubacteriales</taxon>
        <taxon>Desulfallaceae</taxon>
        <taxon>Desulfallas</taxon>
    </lineage>
</organism>
<dbReference type="RefSeq" id="WP_166511329.1">
    <property type="nucleotide sequence ID" value="NZ_VNHM01000006.1"/>
</dbReference>
<accession>A0A5S4ZSP9</accession>
<name>A0A5S4ZSP9_9FIRM</name>
<dbReference type="EMBL" id="VNHM01000006">
    <property type="protein sequence ID" value="TYO95908.1"/>
    <property type="molecule type" value="Genomic_DNA"/>
</dbReference>
<gene>
    <name evidence="2" type="ORF">LX24_01298</name>
</gene>
<evidence type="ECO:0000259" key="1">
    <source>
        <dbReference type="PROSITE" id="PS50943"/>
    </source>
</evidence>
<dbReference type="Proteomes" id="UP000323166">
    <property type="component" value="Unassembled WGS sequence"/>
</dbReference>